<dbReference type="InterPro" id="IPR043128">
    <property type="entry name" value="Rev_trsase/Diguanyl_cyclase"/>
</dbReference>
<keyword evidence="1" id="KW-0812">Transmembrane</keyword>
<feature type="transmembrane region" description="Helical" evidence="1">
    <location>
        <begin position="235"/>
        <end position="256"/>
    </location>
</feature>
<dbReference type="Pfam" id="PF00563">
    <property type="entry name" value="EAL"/>
    <property type="match status" value="1"/>
</dbReference>
<feature type="transmembrane region" description="Helical" evidence="1">
    <location>
        <begin position="20"/>
        <end position="39"/>
    </location>
</feature>
<feature type="transmembrane region" description="Helical" evidence="1">
    <location>
        <begin position="276"/>
        <end position="292"/>
    </location>
</feature>
<dbReference type="PROSITE" id="PS50887">
    <property type="entry name" value="GGDEF"/>
    <property type="match status" value="1"/>
</dbReference>
<dbReference type="EMBL" id="BAAAQD010000010">
    <property type="protein sequence ID" value="GAA1527311.1"/>
    <property type="molecule type" value="Genomic_DNA"/>
</dbReference>
<feature type="transmembrane region" description="Helical" evidence="1">
    <location>
        <begin position="174"/>
        <end position="195"/>
    </location>
</feature>
<dbReference type="Gene3D" id="3.30.70.270">
    <property type="match status" value="1"/>
</dbReference>
<evidence type="ECO:0000259" key="2">
    <source>
        <dbReference type="PROSITE" id="PS50887"/>
    </source>
</evidence>
<comment type="caution">
    <text evidence="3">The sequence shown here is derived from an EMBL/GenBank/DDBJ whole genome shotgun (WGS) entry which is preliminary data.</text>
</comment>
<dbReference type="Pfam" id="PF00990">
    <property type="entry name" value="GGDEF"/>
    <property type="match status" value="1"/>
</dbReference>
<evidence type="ECO:0000313" key="3">
    <source>
        <dbReference type="EMBL" id="GAA1527311.1"/>
    </source>
</evidence>
<dbReference type="SUPFAM" id="SSF55073">
    <property type="entry name" value="Nucleotide cyclase"/>
    <property type="match status" value="1"/>
</dbReference>
<evidence type="ECO:0000313" key="4">
    <source>
        <dbReference type="Proteomes" id="UP001501470"/>
    </source>
</evidence>
<dbReference type="SMART" id="SM00267">
    <property type="entry name" value="GGDEF"/>
    <property type="match status" value="1"/>
</dbReference>
<feature type="transmembrane region" description="Helical" evidence="1">
    <location>
        <begin position="109"/>
        <end position="129"/>
    </location>
</feature>
<organism evidence="3 4">
    <name type="scientific">Dactylosporangium maewongense</name>
    <dbReference type="NCBI Taxonomy" id="634393"/>
    <lineage>
        <taxon>Bacteria</taxon>
        <taxon>Bacillati</taxon>
        <taxon>Actinomycetota</taxon>
        <taxon>Actinomycetes</taxon>
        <taxon>Micromonosporales</taxon>
        <taxon>Micromonosporaceae</taxon>
        <taxon>Dactylosporangium</taxon>
    </lineage>
</organism>
<dbReference type="Proteomes" id="UP001501470">
    <property type="component" value="Unassembled WGS sequence"/>
</dbReference>
<evidence type="ECO:0000256" key="1">
    <source>
        <dbReference type="SAM" id="Phobius"/>
    </source>
</evidence>
<dbReference type="InterPro" id="IPR035919">
    <property type="entry name" value="EAL_sf"/>
</dbReference>
<dbReference type="SMART" id="SM00052">
    <property type="entry name" value="EAL"/>
    <property type="match status" value="1"/>
</dbReference>
<keyword evidence="1" id="KW-0472">Membrane</keyword>
<feature type="transmembrane region" description="Helical" evidence="1">
    <location>
        <begin position="207"/>
        <end position="229"/>
    </location>
</feature>
<dbReference type="SUPFAM" id="SSF141868">
    <property type="entry name" value="EAL domain-like"/>
    <property type="match status" value="1"/>
</dbReference>
<dbReference type="NCBIfam" id="TIGR00254">
    <property type="entry name" value="GGDEF"/>
    <property type="match status" value="1"/>
</dbReference>
<keyword evidence="1" id="KW-1133">Transmembrane helix</keyword>
<protein>
    <submittedName>
        <fullName evidence="3">Bifunctional diguanylate cyclase/phosphodiesterase</fullName>
    </submittedName>
</protein>
<dbReference type="InterPro" id="IPR000160">
    <property type="entry name" value="GGDEF_dom"/>
</dbReference>
<accession>A0ABP4LM76</accession>
<dbReference type="Gene3D" id="3.20.20.450">
    <property type="entry name" value="EAL domain"/>
    <property type="match status" value="1"/>
</dbReference>
<dbReference type="PANTHER" id="PTHR44757:SF2">
    <property type="entry name" value="BIOFILM ARCHITECTURE MAINTENANCE PROTEIN MBAA"/>
    <property type="match status" value="1"/>
</dbReference>
<feature type="transmembrane region" description="Helical" evidence="1">
    <location>
        <begin position="78"/>
        <end position="97"/>
    </location>
</feature>
<feature type="domain" description="GGDEF" evidence="2">
    <location>
        <begin position="360"/>
        <end position="491"/>
    </location>
</feature>
<feature type="transmembrane region" description="Helical" evidence="1">
    <location>
        <begin position="45"/>
        <end position="66"/>
    </location>
</feature>
<keyword evidence="4" id="KW-1185">Reference proteome</keyword>
<dbReference type="PANTHER" id="PTHR44757">
    <property type="entry name" value="DIGUANYLATE CYCLASE DGCP"/>
    <property type="match status" value="1"/>
</dbReference>
<dbReference type="InterPro" id="IPR029787">
    <property type="entry name" value="Nucleotide_cyclase"/>
</dbReference>
<dbReference type="RefSeq" id="WP_344504549.1">
    <property type="nucleotide sequence ID" value="NZ_BAAAQD010000010.1"/>
</dbReference>
<dbReference type="InterPro" id="IPR052155">
    <property type="entry name" value="Biofilm_reg_signaling"/>
</dbReference>
<feature type="transmembrane region" description="Helical" evidence="1">
    <location>
        <begin position="141"/>
        <end position="162"/>
    </location>
</feature>
<gene>
    <name evidence="3" type="ORF">GCM10009827_050460</name>
</gene>
<sequence length="790" mass="82765">MDEPERRADTLADGVRRLLLLYAPLFAVALGWAVARGLGFDGMTILGWLPGALSLAVASWFLFQASRLDRLAPAGRRFWRLMGIAALLIAPATKPLTEASLGGRKSGPVLAGAVLLLSIALLLVLWGLLRLPTRSRSRGDWLRLGLDAATVLVCSATFLWQFVLEPISDARADLPRALGLLVLSLLCLLAVLAVVKLILVGTDAVDMLALQSLAGVVVLGAVGSALVPVLQNDRLAGVSDIITTAEGTMVGLAGVVQLRRVRPATVVRRRRRPYSILPYFAVVGVYLLLVANSGDGPVLAGAVAATATVVLRQLLAFRDNDALLGTVREHQRLLHEQATHDALTGLPNRSLFNDTLDAAFHGAAILVDLDDFKTVNDTLGHHVGDGLLVEVGRRLSAAVRPGDLVARLGGDEFAVLLPLADEAAAGEVAERILAELANPVTTHGHLLTVNASVGVAQRPASDDPQLLLRHADIAMYAAKQAGKGRFARYSPSLAGLLATPAQRADELRAAINAGRVELTHEPIARLTDGAEVERRLSARWPSVDVADLTVPLVRWLLTEACRVTPPGRPFTVDVSRSALLAPGFPHDVAGILAAAAVAPASLTLAVPAALAGEDAGEGTGVRGALQELRAIGVGLALDHTGTAHARLDLLVSLPFTRLVLDAALFPTAGPVPATAPFSPDGRFAANAPFPADGRFAANAPFPADVRFAADAPFRADHPFSPGSPFSADDLDRRRDALVDAVARLVAATGVETVISGVSDPGQVARLRHLGFTLGSGPAVTAVGDLRLSSH</sequence>
<reference evidence="4" key="1">
    <citation type="journal article" date="2019" name="Int. J. Syst. Evol. Microbiol.">
        <title>The Global Catalogue of Microorganisms (GCM) 10K type strain sequencing project: providing services to taxonomists for standard genome sequencing and annotation.</title>
        <authorList>
            <consortium name="The Broad Institute Genomics Platform"/>
            <consortium name="The Broad Institute Genome Sequencing Center for Infectious Disease"/>
            <person name="Wu L."/>
            <person name="Ma J."/>
        </authorList>
    </citation>
    <scope>NUCLEOTIDE SEQUENCE [LARGE SCALE GENOMIC DNA]</scope>
    <source>
        <strain evidence="4">JCM 15933</strain>
    </source>
</reference>
<dbReference type="InterPro" id="IPR001633">
    <property type="entry name" value="EAL_dom"/>
</dbReference>
<proteinExistence type="predicted"/>
<name>A0ABP4LM76_9ACTN</name>
<dbReference type="CDD" id="cd01949">
    <property type="entry name" value="GGDEF"/>
    <property type="match status" value="1"/>
</dbReference>